<dbReference type="GO" id="GO:0003700">
    <property type="term" value="F:DNA-binding transcription factor activity"/>
    <property type="evidence" value="ECO:0007669"/>
    <property type="project" value="InterPro"/>
</dbReference>
<accession>A0A9W6GPA6</accession>
<dbReference type="Gene3D" id="1.10.1660.10">
    <property type="match status" value="1"/>
</dbReference>
<evidence type="ECO:0000259" key="5">
    <source>
        <dbReference type="PROSITE" id="PS50937"/>
    </source>
</evidence>
<sequence>MSNQINNSTKNKKNSYITRNKIASLTNTTVQALRYYEKKNLMSPEYIADNGYHYYSEEILSKVNLIVRLKSLGLDIEKIKCFFSLGSTESSYSLLVKCREDKERELLKIQKQLKKINRFLKNID</sequence>
<dbReference type="EMBL" id="BSDY01000017">
    <property type="protein sequence ID" value="GLI57396.1"/>
    <property type="molecule type" value="Genomic_DNA"/>
</dbReference>
<evidence type="ECO:0000256" key="1">
    <source>
        <dbReference type="ARBA" id="ARBA00022491"/>
    </source>
</evidence>
<reference evidence="6" key="1">
    <citation type="submission" date="2022-12" db="EMBL/GenBank/DDBJ databases">
        <title>Reference genome sequencing for broad-spectrum identification of bacterial and archaeal isolates by mass spectrometry.</title>
        <authorList>
            <person name="Sekiguchi Y."/>
            <person name="Tourlousse D.M."/>
        </authorList>
    </citation>
    <scope>NUCLEOTIDE SEQUENCE</scope>
    <source>
        <strain evidence="6">10succ1</strain>
    </source>
</reference>
<keyword evidence="2" id="KW-0805">Transcription regulation</keyword>
<proteinExistence type="predicted"/>
<dbReference type="InterPro" id="IPR009061">
    <property type="entry name" value="DNA-bd_dom_put_sf"/>
</dbReference>
<dbReference type="GO" id="GO:0003677">
    <property type="term" value="F:DNA binding"/>
    <property type="evidence" value="ECO:0007669"/>
    <property type="project" value="UniProtKB-KW"/>
</dbReference>
<evidence type="ECO:0000313" key="6">
    <source>
        <dbReference type="EMBL" id="GLI57396.1"/>
    </source>
</evidence>
<dbReference type="PANTHER" id="PTHR30204">
    <property type="entry name" value="REDOX-CYCLING DRUG-SENSING TRANSCRIPTIONAL ACTIVATOR SOXR"/>
    <property type="match status" value="1"/>
</dbReference>
<protein>
    <recommendedName>
        <fullName evidence="5">HTH merR-type domain-containing protein</fullName>
    </recommendedName>
</protein>
<dbReference type="InterPro" id="IPR000551">
    <property type="entry name" value="MerR-type_HTH_dom"/>
</dbReference>
<dbReference type="PROSITE" id="PS50937">
    <property type="entry name" value="HTH_MERR_2"/>
    <property type="match status" value="1"/>
</dbReference>
<dbReference type="PANTHER" id="PTHR30204:SF69">
    <property type="entry name" value="MERR-FAMILY TRANSCRIPTIONAL REGULATOR"/>
    <property type="match status" value="1"/>
</dbReference>
<dbReference type="InterPro" id="IPR047057">
    <property type="entry name" value="MerR_fam"/>
</dbReference>
<comment type="caution">
    <text evidence="6">The sequence shown here is derived from an EMBL/GenBank/DDBJ whole genome shotgun (WGS) entry which is preliminary data.</text>
</comment>
<keyword evidence="1" id="KW-0678">Repressor</keyword>
<dbReference type="RefSeq" id="WP_281836988.1">
    <property type="nucleotide sequence ID" value="NZ_BSDY01000017.1"/>
</dbReference>
<dbReference type="SUPFAM" id="SSF46955">
    <property type="entry name" value="Putative DNA-binding domain"/>
    <property type="match status" value="1"/>
</dbReference>
<keyword evidence="3" id="KW-0238">DNA-binding</keyword>
<keyword evidence="4" id="KW-0804">Transcription</keyword>
<evidence type="ECO:0000256" key="4">
    <source>
        <dbReference type="ARBA" id="ARBA00023163"/>
    </source>
</evidence>
<evidence type="ECO:0000313" key="7">
    <source>
        <dbReference type="Proteomes" id="UP001144471"/>
    </source>
</evidence>
<gene>
    <name evidence="6" type="ORF">PM10SUCC1_29100</name>
</gene>
<feature type="domain" description="HTH merR-type" evidence="5">
    <location>
        <begin position="21"/>
        <end position="85"/>
    </location>
</feature>
<dbReference type="SMART" id="SM00422">
    <property type="entry name" value="HTH_MERR"/>
    <property type="match status" value="1"/>
</dbReference>
<dbReference type="Proteomes" id="UP001144471">
    <property type="component" value="Unassembled WGS sequence"/>
</dbReference>
<evidence type="ECO:0000256" key="3">
    <source>
        <dbReference type="ARBA" id="ARBA00023125"/>
    </source>
</evidence>
<dbReference type="AlphaFoldDB" id="A0A9W6GPA6"/>
<dbReference type="Pfam" id="PF13411">
    <property type="entry name" value="MerR_1"/>
    <property type="match status" value="1"/>
</dbReference>
<evidence type="ECO:0000256" key="2">
    <source>
        <dbReference type="ARBA" id="ARBA00023015"/>
    </source>
</evidence>
<keyword evidence="7" id="KW-1185">Reference proteome</keyword>
<name>A0A9W6GPA6_9FUSO</name>
<organism evidence="6 7">
    <name type="scientific">Propionigenium maris DSM 9537</name>
    <dbReference type="NCBI Taxonomy" id="1123000"/>
    <lineage>
        <taxon>Bacteria</taxon>
        <taxon>Fusobacteriati</taxon>
        <taxon>Fusobacteriota</taxon>
        <taxon>Fusobacteriia</taxon>
        <taxon>Fusobacteriales</taxon>
        <taxon>Fusobacteriaceae</taxon>
        <taxon>Propionigenium</taxon>
    </lineage>
</organism>